<feature type="coiled-coil region" evidence="1">
    <location>
        <begin position="334"/>
        <end position="386"/>
    </location>
</feature>
<evidence type="ECO:0000256" key="2">
    <source>
        <dbReference type="SAM" id="MobiDB-lite"/>
    </source>
</evidence>
<comment type="caution">
    <text evidence="3">The sequence shown here is derived from an EMBL/GenBank/DDBJ whole genome shotgun (WGS) entry which is preliminary data.</text>
</comment>
<name>A0A2B4RG04_STYPI</name>
<keyword evidence="1" id="KW-0175">Coiled coil</keyword>
<dbReference type="EMBL" id="LSMT01000673">
    <property type="protein sequence ID" value="PFX15205.1"/>
    <property type="molecule type" value="Genomic_DNA"/>
</dbReference>
<evidence type="ECO:0000256" key="1">
    <source>
        <dbReference type="SAM" id="Coils"/>
    </source>
</evidence>
<organism evidence="3 4">
    <name type="scientific">Stylophora pistillata</name>
    <name type="common">Smooth cauliflower coral</name>
    <dbReference type="NCBI Taxonomy" id="50429"/>
    <lineage>
        <taxon>Eukaryota</taxon>
        <taxon>Metazoa</taxon>
        <taxon>Cnidaria</taxon>
        <taxon>Anthozoa</taxon>
        <taxon>Hexacorallia</taxon>
        <taxon>Scleractinia</taxon>
        <taxon>Astrocoeniina</taxon>
        <taxon>Pocilloporidae</taxon>
        <taxon>Stylophora</taxon>
    </lineage>
</organism>
<dbReference type="PANTHER" id="PTHR31424:SF3">
    <property type="entry name" value="RING-TYPE DOMAIN-CONTAINING PROTEIN"/>
    <property type="match status" value="1"/>
</dbReference>
<dbReference type="Proteomes" id="UP000225706">
    <property type="component" value="Unassembled WGS sequence"/>
</dbReference>
<protein>
    <submittedName>
        <fullName evidence="3">Uncharacterized protein</fullName>
    </submittedName>
</protein>
<dbReference type="OrthoDB" id="5986176at2759"/>
<gene>
    <name evidence="3" type="ORF">AWC38_SpisGene20581</name>
</gene>
<proteinExistence type="predicted"/>
<dbReference type="AlphaFoldDB" id="A0A2B4RG04"/>
<evidence type="ECO:0000313" key="4">
    <source>
        <dbReference type="Proteomes" id="UP000225706"/>
    </source>
</evidence>
<dbReference type="PANTHER" id="PTHR31424">
    <property type="entry name" value="PROTEIN CBG23806"/>
    <property type="match status" value="1"/>
</dbReference>
<feature type="compositionally biased region" description="Polar residues" evidence="2">
    <location>
        <begin position="983"/>
        <end position="1001"/>
    </location>
</feature>
<sequence length="1040" mass="120442">MLWISVAEYEKYDTAVAALQSVKSETSNLDKKHTAIANSLEGKLGELTKTTDRQVQSLYRVECALDETQQYQRRDCLEINGVPISSYENPNQLVKEVGSLAGVEIDDCQIAAAHKLPASKNVTNRLIVKLMQRHKREELYKNRKNLVGKTTRHLPSVEGRNGKIFINESLTSYRKRLFGRIREYKRQNNLKYLWTSNGKIMLTTSREIERLKIDHKLSVVNPPLSYIRQQNVDRFALALALEIPYPLLQRWYSMVNENEDQGNPIDYLDLLNTWIPNKWFQISRETGFRIQGRIRREASSVISKYKKANGSRKKEELNKSVLKLSILVSELVSVGKMEDDLHQANSALVEWREKCADLEKEKESLLKEMAAATERKETEISSLNRELCEYVQRIEELNEATSPNYGKTIAQVGERQRLRKIKELKDRADLALWFLESHGLQLSCLKVKETNSGRAHTFEYETEKVSQEDEENVEQLLFLLDKFCVSDDMYHELTILYNDLPRSYLIKQKRSDLNKLSHIEQVPGNYPGAQISFVDTLQDHIREYLKSHPSHPREEPIKIKISGDGAKMSRTTNFMILSFSLLQTGERVMSSKGNRTLCLVNGPEKYDTLKSSMKDVIKEINTVIKNGKVEVDGEEINIEMFLGGDYKFLLMVMGLKGATSDYCCLWCKIHKLQRWDVTKGIDFYNTGEMKRTLQEIREFQGSTKFCCIHPPLFDIDLDHVILDELHLMMRITDRLTHCVITEVMQRDSKSDYLKKKGEERGIYLKRLITTINSIGITFSEWEKTNADGKGSNTYDWTSLIGSDKKKLLQLLPSQLQEEDIIFPETKAMVVKIWRHFDSLYHLINTDLEENGDLSLEVFEKSKEFVELFCSLAEKRVGYNKARVTPYMHALCYHVPCFIKNYKSFKQFTGQGVEKNNDDAKRVFFQKSNKWDAARDVLQLEARQQALHHCEREKRKYEKQNNEYWNSGIVDSRKKRKHSREGVSESQGEPSASNTSEDTSSNYEKMTIKELIQNIKSQNLQVKGISKLKKAELIDILMNSD</sequence>
<evidence type="ECO:0000313" key="3">
    <source>
        <dbReference type="EMBL" id="PFX15205.1"/>
    </source>
</evidence>
<keyword evidence="4" id="KW-1185">Reference proteome</keyword>
<reference evidence="4" key="1">
    <citation type="journal article" date="2017" name="bioRxiv">
        <title>Comparative analysis of the genomes of Stylophora pistillata and Acropora digitifera provides evidence for extensive differences between species of corals.</title>
        <authorList>
            <person name="Voolstra C.R."/>
            <person name="Li Y."/>
            <person name="Liew Y.J."/>
            <person name="Baumgarten S."/>
            <person name="Zoccola D."/>
            <person name="Flot J.-F."/>
            <person name="Tambutte S."/>
            <person name="Allemand D."/>
            <person name="Aranda M."/>
        </authorList>
    </citation>
    <scope>NUCLEOTIDE SEQUENCE [LARGE SCALE GENOMIC DNA]</scope>
</reference>
<accession>A0A2B4RG04</accession>
<feature type="region of interest" description="Disordered" evidence="2">
    <location>
        <begin position="967"/>
        <end position="1001"/>
    </location>
</feature>